<reference evidence="1 2" key="1">
    <citation type="submission" date="2022-12" db="EMBL/GenBank/DDBJ databases">
        <title>Chromosome-level genome assembly of true bugs.</title>
        <authorList>
            <person name="Ma L."/>
            <person name="Li H."/>
        </authorList>
    </citation>
    <scope>NUCLEOTIDE SEQUENCE [LARGE SCALE GENOMIC DNA]</scope>
    <source>
        <strain evidence="1">Lab_2022b</strain>
    </source>
</reference>
<dbReference type="Proteomes" id="UP001461498">
    <property type="component" value="Unassembled WGS sequence"/>
</dbReference>
<protein>
    <submittedName>
        <fullName evidence="1">Uncharacterized protein</fullName>
    </submittedName>
</protein>
<evidence type="ECO:0000313" key="1">
    <source>
        <dbReference type="EMBL" id="KAK9503067.1"/>
    </source>
</evidence>
<comment type="caution">
    <text evidence="1">The sequence shown here is derived from an EMBL/GenBank/DDBJ whole genome shotgun (WGS) entry which is preliminary data.</text>
</comment>
<dbReference type="AlphaFoldDB" id="A0AAW1D2J0"/>
<name>A0AAW1D2J0_9HEMI</name>
<accession>A0AAW1D2J0</accession>
<evidence type="ECO:0000313" key="2">
    <source>
        <dbReference type="Proteomes" id="UP001461498"/>
    </source>
</evidence>
<keyword evidence="2" id="KW-1185">Reference proteome</keyword>
<dbReference type="EMBL" id="JAPXFL010000008">
    <property type="protein sequence ID" value="KAK9503067.1"/>
    <property type="molecule type" value="Genomic_DNA"/>
</dbReference>
<proteinExistence type="predicted"/>
<gene>
    <name evidence="1" type="ORF">O3M35_011717</name>
</gene>
<organism evidence="1 2">
    <name type="scientific">Rhynocoris fuscipes</name>
    <dbReference type="NCBI Taxonomy" id="488301"/>
    <lineage>
        <taxon>Eukaryota</taxon>
        <taxon>Metazoa</taxon>
        <taxon>Ecdysozoa</taxon>
        <taxon>Arthropoda</taxon>
        <taxon>Hexapoda</taxon>
        <taxon>Insecta</taxon>
        <taxon>Pterygota</taxon>
        <taxon>Neoptera</taxon>
        <taxon>Paraneoptera</taxon>
        <taxon>Hemiptera</taxon>
        <taxon>Heteroptera</taxon>
        <taxon>Panheteroptera</taxon>
        <taxon>Cimicomorpha</taxon>
        <taxon>Reduviidae</taxon>
        <taxon>Harpactorinae</taxon>
        <taxon>Harpactorini</taxon>
        <taxon>Rhynocoris</taxon>
    </lineage>
</organism>
<sequence length="55" mass="6507">MVKFVCRNKLCRELVNIKLQLNTFRNDRIRKLNVFCASGKVATLLSRYRPKTNHV</sequence>